<keyword evidence="7" id="KW-0539">Nucleus</keyword>
<evidence type="ECO:0000256" key="5">
    <source>
        <dbReference type="ARBA" id="ARBA00023015"/>
    </source>
</evidence>
<protein>
    <recommendedName>
        <fullName evidence="9">Copper-fist domain-containing protein</fullName>
    </recommendedName>
</protein>
<dbReference type="RefSeq" id="XP_025378720.1">
    <property type="nucleotide sequence ID" value="XM_025521030.1"/>
</dbReference>
<dbReference type="GO" id="GO:0000981">
    <property type="term" value="F:DNA-binding transcription factor activity, RNA polymerase II-specific"/>
    <property type="evidence" value="ECO:0007669"/>
    <property type="project" value="TreeGrafter"/>
</dbReference>
<dbReference type="InterPro" id="IPR036395">
    <property type="entry name" value="Cu_fist_DNA-bd_dom_sf"/>
</dbReference>
<dbReference type="GeneID" id="37042946"/>
<dbReference type="AlphaFoldDB" id="A0A316YQW8"/>
<dbReference type="GO" id="GO:0000978">
    <property type="term" value="F:RNA polymerase II cis-regulatory region sequence-specific DNA binding"/>
    <property type="evidence" value="ECO:0007669"/>
    <property type="project" value="TreeGrafter"/>
</dbReference>
<evidence type="ECO:0000313" key="10">
    <source>
        <dbReference type="EMBL" id="PWN91522.1"/>
    </source>
</evidence>
<evidence type="ECO:0000256" key="2">
    <source>
        <dbReference type="ARBA" id="ARBA00022723"/>
    </source>
</evidence>
<dbReference type="STRING" id="215250.A0A316YQW8"/>
<dbReference type="GO" id="GO:0005507">
    <property type="term" value="F:copper ion binding"/>
    <property type="evidence" value="ECO:0007669"/>
    <property type="project" value="InterPro"/>
</dbReference>
<evidence type="ECO:0000259" key="9">
    <source>
        <dbReference type="PROSITE" id="PS50073"/>
    </source>
</evidence>
<dbReference type="GO" id="GO:0006878">
    <property type="term" value="P:intracellular copper ion homeostasis"/>
    <property type="evidence" value="ECO:0007669"/>
    <property type="project" value="TreeGrafter"/>
</dbReference>
<keyword evidence="3" id="KW-0862">Zinc</keyword>
<dbReference type="SUPFAM" id="SSF57879">
    <property type="entry name" value="Zinc domain conserved in yeast copper-regulated transcription factors"/>
    <property type="match status" value="1"/>
</dbReference>
<evidence type="ECO:0000256" key="1">
    <source>
        <dbReference type="ARBA" id="ARBA00004123"/>
    </source>
</evidence>
<dbReference type="GO" id="GO:0045944">
    <property type="term" value="P:positive regulation of transcription by RNA polymerase II"/>
    <property type="evidence" value="ECO:0007669"/>
    <property type="project" value="TreeGrafter"/>
</dbReference>
<accession>A0A316YQW8</accession>
<feature type="compositionally biased region" description="Gly residues" evidence="8">
    <location>
        <begin position="76"/>
        <end position="90"/>
    </location>
</feature>
<dbReference type="PROSITE" id="PS01119">
    <property type="entry name" value="COPPER_FIST_1"/>
    <property type="match status" value="1"/>
</dbReference>
<dbReference type="SMART" id="SM01090">
    <property type="entry name" value="Copper-fist"/>
    <property type="match status" value="1"/>
</dbReference>
<feature type="domain" description="Copper-fist" evidence="9">
    <location>
        <begin position="1"/>
        <end position="40"/>
    </location>
</feature>
<feature type="region of interest" description="Disordered" evidence="8">
    <location>
        <begin position="63"/>
        <end position="90"/>
    </location>
</feature>
<dbReference type="Pfam" id="PF00649">
    <property type="entry name" value="Copper-fist"/>
    <property type="match status" value="1"/>
</dbReference>
<evidence type="ECO:0000256" key="7">
    <source>
        <dbReference type="ARBA" id="ARBA00023242"/>
    </source>
</evidence>
<dbReference type="OrthoDB" id="5600085at2759"/>
<dbReference type="InParanoid" id="A0A316YQW8"/>
<dbReference type="InterPro" id="IPR001083">
    <property type="entry name" value="Cu_fist_DNA-bd_dom"/>
</dbReference>
<keyword evidence="11" id="KW-1185">Reference proteome</keyword>
<comment type="subcellular location">
    <subcellularLocation>
        <location evidence="1">Nucleus</location>
    </subcellularLocation>
</comment>
<dbReference type="PRINTS" id="PR00617">
    <property type="entry name" value="COPPERFIST"/>
</dbReference>
<evidence type="ECO:0000256" key="8">
    <source>
        <dbReference type="SAM" id="MobiDB-lite"/>
    </source>
</evidence>
<dbReference type="Gene3D" id="3.90.430.10">
    <property type="entry name" value="Copper fist DNA-binding domain"/>
    <property type="match status" value="1"/>
</dbReference>
<keyword evidence="4" id="KW-0186">Copper</keyword>
<dbReference type="PANTHER" id="PTHR28088">
    <property type="entry name" value="TRANSCRIPTIONAL ACTIVATOR HAA1-RELATED"/>
    <property type="match status" value="1"/>
</dbReference>
<keyword evidence="5" id="KW-0805">Transcription regulation</keyword>
<evidence type="ECO:0000313" key="11">
    <source>
        <dbReference type="Proteomes" id="UP000245768"/>
    </source>
</evidence>
<organism evidence="10 11">
    <name type="scientific">Acaromyces ingoldii</name>
    <dbReference type="NCBI Taxonomy" id="215250"/>
    <lineage>
        <taxon>Eukaryota</taxon>
        <taxon>Fungi</taxon>
        <taxon>Dikarya</taxon>
        <taxon>Basidiomycota</taxon>
        <taxon>Ustilaginomycotina</taxon>
        <taxon>Exobasidiomycetes</taxon>
        <taxon>Exobasidiales</taxon>
        <taxon>Cryptobasidiaceae</taxon>
        <taxon>Acaromyces</taxon>
    </lineage>
</organism>
<sequence>MIFIDGRKYACDACIRGHRASTCNHTQRQLQAVRPKGRPSSQCEQCRTKRATGSFHGRCDCGDRSQSPTNQDDGAKGAGAGAGAGGVGGGQTRLLSSTLASIAGSPESEPGQSKGRHSLESLMNPCRCRTTGICTCCKTASDPKEGAAAKRGAAEAETAGGAESQADNGGSPCCDGTRCCSDAINDCAFPVKGSVAKKSCCSGKNDAAFSPQTTSSSTVAAGPHARSVPPATYDEMHAALGTSTDCQCGPTCSCPGCEGNMHPDSEEDIDDDCPTKCETCVPCAFGLTRPSGIDVVDQWIANDTAPPGSMPPTQQGQALREDGEQRSAKRKRNDSLTVSGRARGASLQQKQQQQHAPAPFTFESADSFHRTHFLDPAKRNHFLSQMSAVLPSVNHATNPPLPPRTQDGRQLKGRLDGGTEDASVGYGERLPGETDEEWQARHGFSHLTPASVKIFDHARQFREAKKRALDEEETVRTRREQELAQLRARALAGKKTAAA</sequence>
<dbReference type="PANTHER" id="PTHR28088:SF5">
    <property type="entry name" value="TRANSCRIPTIONAL ACTIVATOR HAA1-RELATED"/>
    <property type="match status" value="1"/>
</dbReference>
<dbReference type="SMART" id="SM00412">
    <property type="entry name" value="Cu_FIST"/>
    <property type="match status" value="1"/>
</dbReference>
<dbReference type="InterPro" id="IPR051763">
    <property type="entry name" value="Copper_Homeo_Regul"/>
</dbReference>
<reference evidence="10 11" key="1">
    <citation type="journal article" date="2018" name="Mol. Biol. Evol.">
        <title>Broad Genomic Sampling Reveals a Smut Pathogenic Ancestry of the Fungal Clade Ustilaginomycotina.</title>
        <authorList>
            <person name="Kijpornyongpan T."/>
            <person name="Mondo S.J."/>
            <person name="Barry K."/>
            <person name="Sandor L."/>
            <person name="Lee J."/>
            <person name="Lipzen A."/>
            <person name="Pangilinan J."/>
            <person name="LaButti K."/>
            <person name="Hainaut M."/>
            <person name="Henrissat B."/>
            <person name="Grigoriev I.V."/>
            <person name="Spatafora J.W."/>
            <person name="Aime M.C."/>
        </authorList>
    </citation>
    <scope>NUCLEOTIDE SEQUENCE [LARGE SCALE GENOMIC DNA]</scope>
    <source>
        <strain evidence="10 11">MCA 4198</strain>
    </source>
</reference>
<keyword evidence="2" id="KW-0479">Metal-binding</keyword>
<evidence type="ECO:0000256" key="6">
    <source>
        <dbReference type="ARBA" id="ARBA00023163"/>
    </source>
</evidence>
<dbReference type="GO" id="GO:0005634">
    <property type="term" value="C:nucleus"/>
    <property type="evidence" value="ECO:0007669"/>
    <property type="project" value="UniProtKB-SubCell"/>
</dbReference>
<evidence type="ECO:0000256" key="4">
    <source>
        <dbReference type="ARBA" id="ARBA00023008"/>
    </source>
</evidence>
<feature type="region of interest" description="Disordered" evidence="8">
    <location>
        <begin position="394"/>
        <end position="429"/>
    </location>
</feature>
<feature type="region of interest" description="Disordered" evidence="8">
    <location>
        <begin position="302"/>
        <end position="357"/>
    </location>
</feature>
<name>A0A316YQW8_9BASI</name>
<feature type="compositionally biased region" description="Basic and acidic residues" evidence="8">
    <location>
        <begin position="406"/>
        <end position="417"/>
    </location>
</feature>
<dbReference type="Proteomes" id="UP000245768">
    <property type="component" value="Unassembled WGS sequence"/>
</dbReference>
<dbReference type="PROSITE" id="PS50073">
    <property type="entry name" value="COPPER_FIST_2"/>
    <property type="match status" value="1"/>
</dbReference>
<evidence type="ECO:0000256" key="3">
    <source>
        <dbReference type="ARBA" id="ARBA00022833"/>
    </source>
</evidence>
<dbReference type="EMBL" id="KZ819635">
    <property type="protein sequence ID" value="PWN91522.1"/>
    <property type="molecule type" value="Genomic_DNA"/>
</dbReference>
<dbReference type="FunFam" id="3.90.430.10:FF:000001">
    <property type="entry name" value="Copper fist DNA-binding protein"/>
    <property type="match status" value="1"/>
</dbReference>
<proteinExistence type="predicted"/>
<gene>
    <name evidence="10" type="ORF">FA10DRAFT_265371</name>
</gene>
<keyword evidence="6" id="KW-0804">Transcription</keyword>
<dbReference type="GO" id="GO:0006879">
    <property type="term" value="P:intracellular iron ion homeostasis"/>
    <property type="evidence" value="ECO:0007669"/>
    <property type="project" value="TreeGrafter"/>
</dbReference>